<keyword evidence="2" id="KW-1003">Cell membrane</keyword>
<reference evidence="7 8" key="1">
    <citation type="journal article" date="2016" name="Nat. Commun.">
        <title>Thousands of microbial genomes shed light on interconnected biogeochemical processes in an aquifer system.</title>
        <authorList>
            <person name="Anantharaman K."/>
            <person name="Brown C.T."/>
            <person name="Hug L.A."/>
            <person name="Sharon I."/>
            <person name="Castelle C.J."/>
            <person name="Probst A.J."/>
            <person name="Thomas B.C."/>
            <person name="Singh A."/>
            <person name="Wilkins M.J."/>
            <person name="Karaoz U."/>
            <person name="Brodie E.L."/>
            <person name="Williams K.H."/>
            <person name="Hubbard S.S."/>
            <person name="Banfield J.F."/>
        </authorList>
    </citation>
    <scope>NUCLEOTIDE SEQUENCE [LARGE SCALE GENOMIC DNA]</scope>
</reference>
<evidence type="ECO:0000256" key="5">
    <source>
        <dbReference type="ARBA" id="ARBA00023136"/>
    </source>
</evidence>
<proteinExistence type="predicted"/>
<sequence>MPKNTVKLSFVIPAHNEEGTIKPCLESIFREIAGKNYATEIIVVNNASTDRTGEVARSVPGVIVVDEPEKGLVKARAAGFKKSTGDLIANVDADTMLPSGWVDKVFREFSACSRLVCLSGPYIYYDLSWFTRILVKIFYTIGLFFSGMNRLAFGSGAMVQGGNFVCRRWALEKIGGFDTSIEFYGEDTDIARRLSKIGDVKWTFKFPMYTSGRRLRKEGVLKTGGRYALNFFWVTIFKRPFTITSTDVRLKKTK</sequence>
<feature type="domain" description="Glycosyltransferase 2-like" evidence="6">
    <location>
        <begin position="9"/>
        <end position="174"/>
    </location>
</feature>
<dbReference type="PANTHER" id="PTHR43646:SF2">
    <property type="entry name" value="GLYCOSYLTRANSFERASE 2-LIKE DOMAIN-CONTAINING PROTEIN"/>
    <property type="match status" value="1"/>
</dbReference>
<dbReference type="Pfam" id="PF00535">
    <property type="entry name" value="Glycos_transf_2"/>
    <property type="match status" value="1"/>
</dbReference>
<dbReference type="GO" id="GO:0016757">
    <property type="term" value="F:glycosyltransferase activity"/>
    <property type="evidence" value="ECO:0007669"/>
    <property type="project" value="UniProtKB-KW"/>
</dbReference>
<dbReference type="InterPro" id="IPR029044">
    <property type="entry name" value="Nucleotide-diphossugar_trans"/>
</dbReference>
<dbReference type="Gene3D" id="3.90.550.10">
    <property type="entry name" value="Spore Coat Polysaccharide Biosynthesis Protein SpsA, Chain A"/>
    <property type="match status" value="1"/>
</dbReference>
<keyword evidence="5" id="KW-0472">Membrane</keyword>
<organism evidence="7 8">
    <name type="scientific">Candidatus Liptonbacteria bacterium GWB1_49_6</name>
    <dbReference type="NCBI Taxonomy" id="1798644"/>
    <lineage>
        <taxon>Bacteria</taxon>
        <taxon>Candidatus Liptoniibacteriota</taxon>
    </lineage>
</organism>
<evidence type="ECO:0000256" key="4">
    <source>
        <dbReference type="ARBA" id="ARBA00022679"/>
    </source>
</evidence>
<evidence type="ECO:0000256" key="2">
    <source>
        <dbReference type="ARBA" id="ARBA00022475"/>
    </source>
</evidence>
<evidence type="ECO:0000256" key="3">
    <source>
        <dbReference type="ARBA" id="ARBA00022676"/>
    </source>
</evidence>
<dbReference type="SUPFAM" id="SSF53448">
    <property type="entry name" value="Nucleotide-diphospho-sugar transferases"/>
    <property type="match status" value="1"/>
</dbReference>
<dbReference type="CDD" id="cd06423">
    <property type="entry name" value="CESA_like"/>
    <property type="match status" value="1"/>
</dbReference>
<protein>
    <submittedName>
        <fullName evidence="7">Glycosyl transferase family 2</fullName>
    </submittedName>
</protein>
<keyword evidence="4 7" id="KW-0808">Transferase</keyword>
<dbReference type="GO" id="GO:0005886">
    <property type="term" value="C:plasma membrane"/>
    <property type="evidence" value="ECO:0007669"/>
    <property type="project" value="UniProtKB-SubCell"/>
</dbReference>
<gene>
    <name evidence="7" type="ORF">A2122_01050</name>
</gene>
<dbReference type="PANTHER" id="PTHR43646">
    <property type="entry name" value="GLYCOSYLTRANSFERASE"/>
    <property type="match status" value="1"/>
</dbReference>
<evidence type="ECO:0000256" key="1">
    <source>
        <dbReference type="ARBA" id="ARBA00004236"/>
    </source>
</evidence>
<name>A0A1G2C5L7_9BACT</name>
<comment type="caution">
    <text evidence="7">The sequence shown here is derived from an EMBL/GenBank/DDBJ whole genome shotgun (WGS) entry which is preliminary data.</text>
</comment>
<dbReference type="Proteomes" id="UP000176648">
    <property type="component" value="Unassembled WGS sequence"/>
</dbReference>
<comment type="subcellular location">
    <subcellularLocation>
        <location evidence="1">Cell membrane</location>
    </subcellularLocation>
</comment>
<evidence type="ECO:0000313" key="8">
    <source>
        <dbReference type="Proteomes" id="UP000176648"/>
    </source>
</evidence>
<dbReference type="InterPro" id="IPR001173">
    <property type="entry name" value="Glyco_trans_2-like"/>
</dbReference>
<evidence type="ECO:0000313" key="7">
    <source>
        <dbReference type="EMBL" id="OGY96712.1"/>
    </source>
</evidence>
<dbReference type="STRING" id="1798644.A2122_01050"/>
<keyword evidence="3" id="KW-0328">Glycosyltransferase</keyword>
<dbReference type="EMBL" id="MHKU01000025">
    <property type="protein sequence ID" value="OGY96712.1"/>
    <property type="molecule type" value="Genomic_DNA"/>
</dbReference>
<evidence type="ECO:0000259" key="6">
    <source>
        <dbReference type="Pfam" id="PF00535"/>
    </source>
</evidence>
<dbReference type="AlphaFoldDB" id="A0A1G2C5L7"/>
<accession>A0A1G2C5L7</accession>